<dbReference type="GO" id="GO:0005739">
    <property type="term" value="C:mitochondrion"/>
    <property type="evidence" value="ECO:0007669"/>
    <property type="project" value="UniProtKB-SubCell"/>
</dbReference>
<evidence type="ECO:0000256" key="2">
    <source>
        <dbReference type="ARBA" id="ARBA00004173"/>
    </source>
</evidence>
<dbReference type="AlphaFoldDB" id="A0A3B1DQ84"/>
<evidence type="ECO:0000313" key="5">
    <source>
        <dbReference type="EMBL" id="VAX30827.1"/>
    </source>
</evidence>
<name>A0A3B1DQ84_9ZZZZ</name>
<dbReference type="InterPro" id="IPR031691">
    <property type="entry name" value="LIAS_N"/>
</dbReference>
<dbReference type="EC" id="2.8.1.8" evidence="5"/>
<dbReference type="GO" id="GO:0051539">
    <property type="term" value="F:4 iron, 4 sulfur cluster binding"/>
    <property type="evidence" value="ECO:0007669"/>
    <property type="project" value="UniProtKB-KW"/>
</dbReference>
<comment type="subcellular location">
    <subcellularLocation>
        <location evidence="2">Mitochondrion</location>
    </subcellularLocation>
</comment>
<organism evidence="5">
    <name type="scientific">hydrothermal vent metagenome</name>
    <dbReference type="NCBI Taxonomy" id="652676"/>
    <lineage>
        <taxon>unclassified sequences</taxon>
        <taxon>metagenomes</taxon>
        <taxon>ecological metagenomes</taxon>
    </lineage>
</organism>
<feature type="non-terminal residue" evidence="5">
    <location>
        <position position="129"/>
    </location>
</feature>
<evidence type="ECO:0000256" key="1">
    <source>
        <dbReference type="ARBA" id="ARBA00001966"/>
    </source>
</evidence>
<protein>
    <submittedName>
        <fullName evidence="5">Lipoyl synthase</fullName>
        <ecNumber evidence="5">2.8.1.8</ecNumber>
    </submittedName>
</protein>
<keyword evidence="3" id="KW-0411">Iron-sulfur</keyword>
<proteinExistence type="predicted"/>
<evidence type="ECO:0000259" key="4">
    <source>
        <dbReference type="PROSITE" id="PS51918"/>
    </source>
</evidence>
<dbReference type="Pfam" id="PF16881">
    <property type="entry name" value="LIAS_N"/>
    <property type="match status" value="1"/>
</dbReference>
<dbReference type="PANTHER" id="PTHR10949">
    <property type="entry name" value="LIPOYL SYNTHASE"/>
    <property type="match status" value="1"/>
</dbReference>
<dbReference type="InterPro" id="IPR007197">
    <property type="entry name" value="rSAM"/>
</dbReference>
<dbReference type="PROSITE" id="PS51918">
    <property type="entry name" value="RADICAL_SAM"/>
    <property type="match status" value="1"/>
</dbReference>
<dbReference type="InterPro" id="IPR003698">
    <property type="entry name" value="Lipoyl_synth"/>
</dbReference>
<dbReference type="InterPro" id="IPR058240">
    <property type="entry name" value="rSAM_sf"/>
</dbReference>
<dbReference type="PANTHER" id="PTHR10949:SF0">
    <property type="entry name" value="LIPOYL SYNTHASE, MITOCHONDRIAL"/>
    <property type="match status" value="1"/>
</dbReference>
<dbReference type="SUPFAM" id="SSF102114">
    <property type="entry name" value="Radical SAM enzymes"/>
    <property type="match status" value="1"/>
</dbReference>
<keyword evidence="3" id="KW-0004">4Fe-4S</keyword>
<keyword evidence="3" id="KW-0479">Metal-binding</keyword>
<gene>
    <name evidence="5" type="ORF">MNBD_NITROSPIRAE03-629</name>
</gene>
<sequence length="129" mass="14171">MRLPEWIKTENIIGEHKTKKVLRSHGVSTVCEEARCPNKGLCFSKPTATFMILGDSCTRNCGFCSVDSSPPALPDPLEPEKIALASKEMGLKYVVITSVTRDDLPDGGAGQFAETIKMVRQHLPKARIE</sequence>
<keyword evidence="5" id="KW-0808">Transferase</keyword>
<evidence type="ECO:0000256" key="3">
    <source>
        <dbReference type="ARBA" id="ARBA00022485"/>
    </source>
</evidence>
<dbReference type="GO" id="GO:0016992">
    <property type="term" value="F:lipoate synthase activity"/>
    <property type="evidence" value="ECO:0007669"/>
    <property type="project" value="UniProtKB-EC"/>
</dbReference>
<reference evidence="5" key="1">
    <citation type="submission" date="2018-06" db="EMBL/GenBank/DDBJ databases">
        <authorList>
            <person name="Zhirakovskaya E."/>
        </authorList>
    </citation>
    <scope>NUCLEOTIDE SEQUENCE</scope>
</reference>
<comment type="cofactor">
    <cofactor evidence="1">
        <name>[4Fe-4S] cluster</name>
        <dbReference type="ChEBI" id="CHEBI:49883"/>
    </cofactor>
</comment>
<feature type="domain" description="Radical SAM core" evidence="4">
    <location>
        <begin position="43"/>
        <end position="129"/>
    </location>
</feature>
<dbReference type="EMBL" id="UOGI01000088">
    <property type="protein sequence ID" value="VAX30827.1"/>
    <property type="molecule type" value="Genomic_DNA"/>
</dbReference>
<keyword evidence="3" id="KW-0408">Iron</keyword>
<accession>A0A3B1DQ84</accession>